<dbReference type="HOGENOM" id="CLU_1878472_0_0_1"/>
<keyword evidence="3" id="KW-1185">Reference proteome</keyword>
<dbReference type="EnsemblPlants" id="AES60318">
    <property type="protein sequence ID" value="AES60318"/>
    <property type="gene ID" value="MTR_1g043540"/>
</dbReference>
<reference evidence="1 3" key="2">
    <citation type="journal article" date="2014" name="BMC Genomics">
        <title>An improved genome release (version Mt4.0) for the model legume Medicago truncatula.</title>
        <authorList>
            <person name="Tang H."/>
            <person name="Krishnakumar V."/>
            <person name="Bidwell S."/>
            <person name="Rosen B."/>
            <person name="Chan A."/>
            <person name="Zhou S."/>
            <person name="Gentzbittel L."/>
            <person name="Childs K.L."/>
            <person name="Yandell M."/>
            <person name="Gundlach H."/>
            <person name="Mayer K.F."/>
            <person name="Schwartz D.C."/>
            <person name="Town C.D."/>
        </authorList>
    </citation>
    <scope>GENOME REANNOTATION</scope>
    <source>
        <strain evidence="2 3">cv. Jemalong A17</strain>
    </source>
</reference>
<dbReference type="OMA" id="GLEYICT"/>
<dbReference type="PANTHER" id="PTHR12262">
    <property type="entry name" value="CCR4-NOT TRANSCRIPTION COMPLEX SUBUNIT 9"/>
    <property type="match status" value="1"/>
</dbReference>
<dbReference type="Proteomes" id="UP000002051">
    <property type="component" value="Unassembled WGS sequence"/>
</dbReference>
<dbReference type="EMBL" id="CM001217">
    <property type="protein sequence ID" value="AES60318.1"/>
    <property type="molecule type" value="Genomic_DNA"/>
</dbReference>
<reference evidence="2" key="3">
    <citation type="submission" date="2015-04" db="UniProtKB">
        <authorList>
            <consortium name="EnsemblPlants"/>
        </authorList>
    </citation>
    <scope>IDENTIFICATION</scope>
    <source>
        <strain evidence="2">cv. Jemalong A17</strain>
    </source>
</reference>
<name>G7I5F8_MEDTR</name>
<evidence type="ECO:0000313" key="2">
    <source>
        <dbReference type="EnsemblPlants" id="AES60318"/>
    </source>
</evidence>
<evidence type="ECO:0000313" key="3">
    <source>
        <dbReference type="Proteomes" id="UP000002051"/>
    </source>
</evidence>
<dbReference type="AlphaFoldDB" id="G7I5F8"/>
<dbReference type="eggNOG" id="KOG3036">
    <property type="taxonomic scope" value="Eukaryota"/>
</dbReference>
<dbReference type="PaxDb" id="3880-AES60318"/>
<dbReference type="Gene3D" id="1.25.10.10">
    <property type="entry name" value="Leucine-rich Repeat Variant"/>
    <property type="match status" value="1"/>
</dbReference>
<accession>G7I5F8</accession>
<gene>
    <name evidence="1" type="ordered locus">MTR_1g043540</name>
</gene>
<sequence length="136" mass="15957">MTVLSQNRSKLTQFEYLRLTSLVVIDALVKVKTKEVIDFLLSSEIIPLCLHNMEIGEELSKITSFMIQKILLDNDSLAYVYDTREQFSSVTRLLDMMLTSLENQPSPRLLKLIFSIYLRLSQHRRLVEKFHNLKCY</sequence>
<dbReference type="GO" id="GO:0000932">
    <property type="term" value="C:P-body"/>
    <property type="evidence" value="ECO:0000318"/>
    <property type="project" value="GO_Central"/>
</dbReference>
<reference evidence="1 3" key="1">
    <citation type="journal article" date="2011" name="Nature">
        <title>The Medicago genome provides insight into the evolution of rhizobial symbioses.</title>
        <authorList>
            <person name="Young N.D."/>
            <person name="Debelle F."/>
            <person name="Oldroyd G.E."/>
            <person name="Geurts R."/>
            <person name="Cannon S.B."/>
            <person name="Udvardi M.K."/>
            <person name="Benedito V.A."/>
            <person name="Mayer K.F."/>
            <person name="Gouzy J."/>
            <person name="Schoof H."/>
            <person name="Van de Peer Y."/>
            <person name="Proost S."/>
            <person name="Cook D.R."/>
            <person name="Meyers B.C."/>
            <person name="Spannagl M."/>
            <person name="Cheung F."/>
            <person name="De Mita S."/>
            <person name="Krishnakumar V."/>
            <person name="Gundlach H."/>
            <person name="Zhou S."/>
            <person name="Mudge J."/>
            <person name="Bharti A.K."/>
            <person name="Murray J.D."/>
            <person name="Naoumkina M.A."/>
            <person name="Rosen B."/>
            <person name="Silverstein K.A."/>
            <person name="Tang H."/>
            <person name="Rombauts S."/>
            <person name="Zhao P.X."/>
            <person name="Zhou P."/>
            <person name="Barbe V."/>
            <person name="Bardou P."/>
            <person name="Bechner M."/>
            <person name="Bellec A."/>
            <person name="Berger A."/>
            <person name="Berges H."/>
            <person name="Bidwell S."/>
            <person name="Bisseling T."/>
            <person name="Choisne N."/>
            <person name="Couloux A."/>
            <person name="Denny R."/>
            <person name="Deshpande S."/>
            <person name="Dai X."/>
            <person name="Doyle J.J."/>
            <person name="Dudez A.M."/>
            <person name="Farmer A.D."/>
            <person name="Fouteau S."/>
            <person name="Franken C."/>
            <person name="Gibelin C."/>
            <person name="Gish J."/>
            <person name="Goldstein S."/>
            <person name="Gonzalez A.J."/>
            <person name="Green P.J."/>
            <person name="Hallab A."/>
            <person name="Hartog M."/>
            <person name="Hua A."/>
            <person name="Humphray S.J."/>
            <person name="Jeong D.H."/>
            <person name="Jing Y."/>
            <person name="Jocker A."/>
            <person name="Kenton S.M."/>
            <person name="Kim D.J."/>
            <person name="Klee K."/>
            <person name="Lai H."/>
            <person name="Lang C."/>
            <person name="Lin S."/>
            <person name="Macmil S.L."/>
            <person name="Magdelenat G."/>
            <person name="Matthews L."/>
            <person name="McCorrison J."/>
            <person name="Monaghan E.L."/>
            <person name="Mun J.H."/>
            <person name="Najar F.Z."/>
            <person name="Nicholson C."/>
            <person name="Noirot C."/>
            <person name="O'Bleness M."/>
            <person name="Paule C.R."/>
            <person name="Poulain J."/>
            <person name="Prion F."/>
            <person name="Qin B."/>
            <person name="Qu C."/>
            <person name="Retzel E.F."/>
            <person name="Riddle C."/>
            <person name="Sallet E."/>
            <person name="Samain S."/>
            <person name="Samson N."/>
            <person name="Sanders I."/>
            <person name="Saurat O."/>
            <person name="Scarpelli C."/>
            <person name="Schiex T."/>
            <person name="Segurens B."/>
            <person name="Severin A.J."/>
            <person name="Sherrier D.J."/>
            <person name="Shi R."/>
            <person name="Sims S."/>
            <person name="Singer S.R."/>
            <person name="Sinharoy S."/>
            <person name="Sterck L."/>
            <person name="Viollet A."/>
            <person name="Wang B.B."/>
            <person name="Wang K."/>
            <person name="Wang M."/>
            <person name="Wang X."/>
            <person name="Warfsmann J."/>
            <person name="Weissenbach J."/>
            <person name="White D.D."/>
            <person name="White J.D."/>
            <person name="Wiley G.B."/>
            <person name="Wincker P."/>
            <person name="Xing Y."/>
            <person name="Yang L."/>
            <person name="Yao Z."/>
            <person name="Ying F."/>
            <person name="Zhai J."/>
            <person name="Zhou L."/>
            <person name="Zuber A."/>
            <person name="Denarie J."/>
            <person name="Dixon R.A."/>
            <person name="May G.D."/>
            <person name="Schwartz D.C."/>
            <person name="Rogers J."/>
            <person name="Quetier F."/>
            <person name="Town C.D."/>
            <person name="Roe B.A."/>
        </authorList>
    </citation>
    <scope>NUCLEOTIDE SEQUENCE [LARGE SCALE GENOMIC DNA]</scope>
    <source>
        <strain evidence="1">A17</strain>
        <strain evidence="2 3">cv. Jemalong A17</strain>
    </source>
</reference>
<dbReference type="Pfam" id="PF04078">
    <property type="entry name" value="Rcd1"/>
    <property type="match status" value="1"/>
</dbReference>
<organism evidence="1 3">
    <name type="scientific">Medicago truncatula</name>
    <name type="common">Barrel medic</name>
    <name type="synonym">Medicago tribuloides</name>
    <dbReference type="NCBI Taxonomy" id="3880"/>
    <lineage>
        <taxon>Eukaryota</taxon>
        <taxon>Viridiplantae</taxon>
        <taxon>Streptophyta</taxon>
        <taxon>Embryophyta</taxon>
        <taxon>Tracheophyta</taxon>
        <taxon>Spermatophyta</taxon>
        <taxon>Magnoliopsida</taxon>
        <taxon>eudicotyledons</taxon>
        <taxon>Gunneridae</taxon>
        <taxon>Pentapetalae</taxon>
        <taxon>rosids</taxon>
        <taxon>fabids</taxon>
        <taxon>Fabales</taxon>
        <taxon>Fabaceae</taxon>
        <taxon>Papilionoideae</taxon>
        <taxon>50 kb inversion clade</taxon>
        <taxon>NPAAA clade</taxon>
        <taxon>Hologalegina</taxon>
        <taxon>IRL clade</taxon>
        <taxon>Trifolieae</taxon>
        <taxon>Medicago</taxon>
    </lineage>
</organism>
<dbReference type="GO" id="GO:0017148">
    <property type="term" value="P:negative regulation of translation"/>
    <property type="evidence" value="ECO:0000318"/>
    <property type="project" value="GO_Central"/>
</dbReference>
<evidence type="ECO:0000313" key="1">
    <source>
        <dbReference type="EMBL" id="AES60318.1"/>
    </source>
</evidence>
<dbReference type="GO" id="GO:0006402">
    <property type="term" value="P:mRNA catabolic process"/>
    <property type="evidence" value="ECO:0007669"/>
    <property type="project" value="InterPro"/>
</dbReference>
<dbReference type="GO" id="GO:0030015">
    <property type="term" value="C:CCR4-NOT core complex"/>
    <property type="evidence" value="ECO:0000318"/>
    <property type="project" value="GO_Central"/>
</dbReference>
<dbReference type="InterPro" id="IPR007216">
    <property type="entry name" value="CNOT9"/>
</dbReference>
<dbReference type="InterPro" id="IPR011989">
    <property type="entry name" value="ARM-like"/>
</dbReference>
<proteinExistence type="predicted"/>
<protein>
    <submittedName>
        <fullName evidence="1">Cell differentiation RCD1-like protein</fullName>
    </submittedName>
</protein>
<dbReference type="STRING" id="3880.G7I5F8"/>